<dbReference type="SMART" id="SM00448">
    <property type="entry name" value="REC"/>
    <property type="match status" value="1"/>
</dbReference>
<evidence type="ECO:0000256" key="1">
    <source>
        <dbReference type="ARBA" id="ARBA00000085"/>
    </source>
</evidence>
<dbReference type="PROSITE" id="PS50110">
    <property type="entry name" value="RESPONSE_REGULATORY"/>
    <property type="match status" value="1"/>
</dbReference>
<dbReference type="Gene3D" id="3.30.565.10">
    <property type="entry name" value="Histidine kinase-like ATPase, C-terminal domain"/>
    <property type="match status" value="1"/>
</dbReference>
<evidence type="ECO:0000256" key="4">
    <source>
        <dbReference type="PROSITE-ProRule" id="PRU00169"/>
    </source>
</evidence>
<protein>
    <recommendedName>
        <fullName evidence="2">histidine kinase</fullName>
        <ecNumber evidence="2">2.7.13.3</ecNumber>
    </recommendedName>
</protein>
<dbReference type="SMART" id="SM00387">
    <property type="entry name" value="HATPase_c"/>
    <property type="match status" value="1"/>
</dbReference>
<reference evidence="7 8" key="1">
    <citation type="submission" date="2020-10" db="EMBL/GenBank/DDBJ databases">
        <title>Complete genome sequence of Paludibaculum fermentans P105T, a facultatively anaerobic acidobacterium capable of dissimilatory Fe(III) reduction.</title>
        <authorList>
            <person name="Dedysh S.N."/>
            <person name="Beletsky A.V."/>
            <person name="Kulichevskaya I.S."/>
            <person name="Mardanov A.V."/>
            <person name="Ravin N.V."/>
        </authorList>
    </citation>
    <scope>NUCLEOTIDE SEQUENCE [LARGE SCALE GENOMIC DNA]</scope>
    <source>
        <strain evidence="7 8">P105</strain>
    </source>
</reference>
<dbReference type="InterPro" id="IPR004358">
    <property type="entry name" value="Sig_transdc_His_kin-like_C"/>
</dbReference>
<dbReference type="InterPro" id="IPR005467">
    <property type="entry name" value="His_kinase_dom"/>
</dbReference>
<evidence type="ECO:0000313" key="7">
    <source>
        <dbReference type="EMBL" id="QOY86370.1"/>
    </source>
</evidence>
<dbReference type="SUPFAM" id="SSF55874">
    <property type="entry name" value="ATPase domain of HSP90 chaperone/DNA topoisomerase II/histidine kinase"/>
    <property type="match status" value="1"/>
</dbReference>
<dbReference type="Proteomes" id="UP000593892">
    <property type="component" value="Chromosome"/>
</dbReference>
<dbReference type="InterPro" id="IPR001789">
    <property type="entry name" value="Sig_transdc_resp-reg_receiver"/>
</dbReference>
<dbReference type="PRINTS" id="PR00344">
    <property type="entry name" value="BCTRLSENSOR"/>
</dbReference>
<dbReference type="PANTHER" id="PTHR43547">
    <property type="entry name" value="TWO-COMPONENT HISTIDINE KINASE"/>
    <property type="match status" value="1"/>
</dbReference>
<dbReference type="PROSITE" id="PS50109">
    <property type="entry name" value="HIS_KIN"/>
    <property type="match status" value="1"/>
</dbReference>
<dbReference type="EMBL" id="CP063849">
    <property type="protein sequence ID" value="QOY86370.1"/>
    <property type="molecule type" value="Genomic_DNA"/>
</dbReference>
<feature type="domain" description="Response regulatory" evidence="6">
    <location>
        <begin position="89"/>
        <end position="205"/>
    </location>
</feature>
<dbReference type="GO" id="GO:0000155">
    <property type="term" value="F:phosphorelay sensor kinase activity"/>
    <property type="evidence" value="ECO:0007669"/>
    <property type="project" value="TreeGrafter"/>
</dbReference>
<dbReference type="PANTHER" id="PTHR43547:SF2">
    <property type="entry name" value="HYBRID SIGNAL TRANSDUCTION HISTIDINE KINASE C"/>
    <property type="match status" value="1"/>
</dbReference>
<gene>
    <name evidence="7" type="ORF">IRI77_26670</name>
</gene>
<keyword evidence="8" id="KW-1185">Reference proteome</keyword>
<accession>A0A7S7NMP5</accession>
<keyword evidence="3 4" id="KW-0597">Phosphoprotein</keyword>
<dbReference type="AlphaFoldDB" id="A0A7S7NMP5"/>
<feature type="domain" description="Histidine kinase" evidence="5">
    <location>
        <begin position="1"/>
        <end position="70"/>
    </location>
</feature>
<evidence type="ECO:0000256" key="2">
    <source>
        <dbReference type="ARBA" id="ARBA00012438"/>
    </source>
</evidence>
<evidence type="ECO:0000256" key="3">
    <source>
        <dbReference type="ARBA" id="ARBA00022553"/>
    </source>
</evidence>
<dbReference type="Gene3D" id="3.40.50.2300">
    <property type="match status" value="1"/>
</dbReference>
<dbReference type="InterPro" id="IPR003594">
    <property type="entry name" value="HATPase_dom"/>
</dbReference>
<dbReference type="SUPFAM" id="SSF52172">
    <property type="entry name" value="CheY-like"/>
    <property type="match status" value="1"/>
</dbReference>
<evidence type="ECO:0000259" key="6">
    <source>
        <dbReference type="PROSITE" id="PS50110"/>
    </source>
</evidence>
<sequence length="208" mass="22501">MTISDTGEGMDEETQRRVFEPFFTTKEVGRGTGLGLSMVYGIVKQSQGTVQVESQPGAGATFRVYLPAASEAPPPPPPGENQSLYGSETLLLIEDDESVRDLLAGMLRQRGYRVLQARDCDDALQALASAPGSVDLVISDVIMPGINGPEAARRLRAIEPGLRIMFVTGYSSEDLELRGLQDQGSVTLEKPFDLDTLSRAVRQSLVRS</sequence>
<dbReference type="EC" id="2.7.13.3" evidence="2"/>
<proteinExistence type="predicted"/>
<dbReference type="Pfam" id="PF00072">
    <property type="entry name" value="Response_reg"/>
    <property type="match status" value="1"/>
</dbReference>
<dbReference type="KEGG" id="pfer:IRI77_26670"/>
<dbReference type="Pfam" id="PF02518">
    <property type="entry name" value="HATPase_c"/>
    <property type="match status" value="1"/>
</dbReference>
<organism evidence="7 8">
    <name type="scientific">Paludibaculum fermentans</name>
    <dbReference type="NCBI Taxonomy" id="1473598"/>
    <lineage>
        <taxon>Bacteria</taxon>
        <taxon>Pseudomonadati</taxon>
        <taxon>Acidobacteriota</taxon>
        <taxon>Terriglobia</taxon>
        <taxon>Bryobacterales</taxon>
        <taxon>Bryobacteraceae</taxon>
        <taxon>Paludibaculum</taxon>
    </lineage>
</organism>
<dbReference type="InterPro" id="IPR036890">
    <property type="entry name" value="HATPase_C_sf"/>
</dbReference>
<dbReference type="InterPro" id="IPR011006">
    <property type="entry name" value="CheY-like_superfamily"/>
</dbReference>
<dbReference type="CDD" id="cd00156">
    <property type="entry name" value="REC"/>
    <property type="match status" value="1"/>
</dbReference>
<evidence type="ECO:0000313" key="8">
    <source>
        <dbReference type="Proteomes" id="UP000593892"/>
    </source>
</evidence>
<evidence type="ECO:0000259" key="5">
    <source>
        <dbReference type="PROSITE" id="PS50109"/>
    </source>
</evidence>
<comment type="catalytic activity">
    <reaction evidence="1">
        <text>ATP + protein L-histidine = ADP + protein N-phospho-L-histidine.</text>
        <dbReference type="EC" id="2.7.13.3"/>
    </reaction>
</comment>
<feature type="modified residue" description="4-aspartylphosphate" evidence="4">
    <location>
        <position position="140"/>
    </location>
</feature>
<name>A0A7S7NMP5_PALFE</name>